<keyword evidence="2 4" id="KW-0863">Zinc-finger</keyword>
<dbReference type="PROSITE" id="PS00518">
    <property type="entry name" value="ZF_RING_1"/>
    <property type="match status" value="1"/>
</dbReference>
<keyword evidence="3" id="KW-0862">Zinc</keyword>
<dbReference type="PROSITE" id="PS50089">
    <property type="entry name" value="ZF_RING_2"/>
    <property type="match status" value="1"/>
</dbReference>
<dbReference type="AlphaFoldDB" id="A0A9P1DX14"/>
<feature type="region of interest" description="Disordered" evidence="5">
    <location>
        <begin position="1"/>
        <end position="32"/>
    </location>
</feature>
<evidence type="ECO:0000313" key="9">
    <source>
        <dbReference type="Proteomes" id="UP001152484"/>
    </source>
</evidence>
<proteinExistence type="predicted"/>
<reference evidence="8" key="1">
    <citation type="submission" date="2022-07" db="EMBL/GenBank/DDBJ databases">
        <authorList>
            <person name="Macas J."/>
            <person name="Novak P."/>
            <person name="Neumann P."/>
        </authorList>
    </citation>
    <scope>NUCLEOTIDE SEQUENCE</scope>
</reference>
<evidence type="ECO:0000259" key="7">
    <source>
        <dbReference type="PROSITE" id="PS50089"/>
    </source>
</evidence>
<evidence type="ECO:0000256" key="1">
    <source>
        <dbReference type="ARBA" id="ARBA00022723"/>
    </source>
</evidence>
<feature type="domain" description="RING-type" evidence="7">
    <location>
        <begin position="36"/>
        <end position="79"/>
    </location>
</feature>
<dbReference type="GO" id="GO:0061630">
    <property type="term" value="F:ubiquitin protein ligase activity"/>
    <property type="evidence" value="ECO:0007669"/>
    <property type="project" value="InterPro"/>
</dbReference>
<keyword evidence="6" id="KW-1133">Transmembrane helix</keyword>
<dbReference type="Proteomes" id="UP001152484">
    <property type="component" value="Unassembled WGS sequence"/>
</dbReference>
<dbReference type="InterPro" id="IPR001841">
    <property type="entry name" value="Znf_RING"/>
</dbReference>
<sequence>MRSDTVMIENSSVTEMAEEEKERKKRKEKPPEDDCCPICFGDFAVACMTNCGHWFCGNCILQLWRYRGALRACKCPICTCSITQLAPEASLLFQQEKDVVDLLKGIHCYNRLYVGGMREIVLKTPLLLRSVLWTLMDILLDPHQLRLNYNMMRVMALLVGWIYSKCHFDFIPTGRLGIYAVLDKCAVIVVVVLFSIGLYRKWIRGRRIRRFAVEQQAIRI</sequence>
<keyword evidence="6" id="KW-0812">Transmembrane</keyword>
<evidence type="ECO:0000256" key="5">
    <source>
        <dbReference type="SAM" id="MobiDB-lite"/>
    </source>
</evidence>
<evidence type="ECO:0000313" key="8">
    <source>
        <dbReference type="EMBL" id="CAH9058626.1"/>
    </source>
</evidence>
<dbReference type="SUPFAM" id="SSF57850">
    <property type="entry name" value="RING/U-box"/>
    <property type="match status" value="1"/>
</dbReference>
<name>A0A9P1DX14_CUSEU</name>
<keyword evidence="1" id="KW-0479">Metal-binding</keyword>
<dbReference type="PANTHER" id="PTHR22894">
    <property type="entry name" value="RING-TYPE DOMAIN-CONTAINING PROTEIN"/>
    <property type="match status" value="1"/>
</dbReference>
<dbReference type="InterPro" id="IPR038896">
    <property type="entry name" value="RNF170"/>
</dbReference>
<accession>A0A9P1DX14</accession>
<evidence type="ECO:0000256" key="2">
    <source>
        <dbReference type="ARBA" id="ARBA00022771"/>
    </source>
</evidence>
<feature type="transmembrane region" description="Helical" evidence="6">
    <location>
        <begin position="176"/>
        <end position="199"/>
    </location>
</feature>
<dbReference type="SMART" id="SM00184">
    <property type="entry name" value="RING"/>
    <property type="match status" value="1"/>
</dbReference>
<dbReference type="Pfam" id="PF13445">
    <property type="entry name" value="zf-RING_UBOX"/>
    <property type="match status" value="1"/>
</dbReference>
<dbReference type="InterPro" id="IPR013083">
    <property type="entry name" value="Znf_RING/FYVE/PHD"/>
</dbReference>
<dbReference type="PANTHER" id="PTHR22894:SF6">
    <property type="entry name" value="E3 UBIQUITIN-PROTEIN LIGASE RNF170-LIKE ISOFORM X1"/>
    <property type="match status" value="1"/>
</dbReference>
<evidence type="ECO:0000256" key="3">
    <source>
        <dbReference type="ARBA" id="ARBA00022833"/>
    </source>
</evidence>
<dbReference type="InterPro" id="IPR017907">
    <property type="entry name" value="Znf_RING_CS"/>
</dbReference>
<keyword evidence="9" id="KW-1185">Reference proteome</keyword>
<comment type="caution">
    <text evidence="8">The sequence shown here is derived from an EMBL/GenBank/DDBJ whole genome shotgun (WGS) entry which is preliminary data.</text>
</comment>
<dbReference type="EMBL" id="CAMAPE010000004">
    <property type="protein sequence ID" value="CAH9058626.1"/>
    <property type="molecule type" value="Genomic_DNA"/>
</dbReference>
<dbReference type="InterPro" id="IPR027370">
    <property type="entry name" value="Znf-RING_euk"/>
</dbReference>
<organism evidence="8 9">
    <name type="scientific">Cuscuta europaea</name>
    <name type="common">European dodder</name>
    <dbReference type="NCBI Taxonomy" id="41803"/>
    <lineage>
        <taxon>Eukaryota</taxon>
        <taxon>Viridiplantae</taxon>
        <taxon>Streptophyta</taxon>
        <taxon>Embryophyta</taxon>
        <taxon>Tracheophyta</taxon>
        <taxon>Spermatophyta</taxon>
        <taxon>Magnoliopsida</taxon>
        <taxon>eudicotyledons</taxon>
        <taxon>Gunneridae</taxon>
        <taxon>Pentapetalae</taxon>
        <taxon>asterids</taxon>
        <taxon>lamiids</taxon>
        <taxon>Solanales</taxon>
        <taxon>Convolvulaceae</taxon>
        <taxon>Cuscuteae</taxon>
        <taxon>Cuscuta</taxon>
        <taxon>Cuscuta subgen. Cuscuta</taxon>
    </lineage>
</organism>
<protein>
    <recommendedName>
        <fullName evidence="7">RING-type domain-containing protein</fullName>
    </recommendedName>
</protein>
<keyword evidence="6" id="KW-0472">Membrane</keyword>
<evidence type="ECO:0000256" key="6">
    <source>
        <dbReference type="SAM" id="Phobius"/>
    </source>
</evidence>
<dbReference type="GO" id="GO:0008270">
    <property type="term" value="F:zinc ion binding"/>
    <property type="evidence" value="ECO:0007669"/>
    <property type="project" value="UniProtKB-KW"/>
</dbReference>
<gene>
    <name evidence="8" type="ORF">CEURO_LOCUS1284</name>
</gene>
<evidence type="ECO:0000256" key="4">
    <source>
        <dbReference type="PROSITE-ProRule" id="PRU00175"/>
    </source>
</evidence>
<dbReference type="Gene3D" id="3.30.40.10">
    <property type="entry name" value="Zinc/RING finger domain, C3HC4 (zinc finger)"/>
    <property type="match status" value="1"/>
</dbReference>
<dbReference type="OrthoDB" id="9049620at2759"/>